<keyword evidence="1" id="KW-1133">Transmembrane helix</keyword>
<reference evidence="2 5" key="2">
    <citation type="submission" date="2020-04" db="EMBL/GenBank/DDBJ databases">
        <authorList>
            <person name="Hitch T.C.A."/>
            <person name="Wylensek D."/>
            <person name="Clavel T."/>
        </authorList>
    </citation>
    <scope>NUCLEOTIDE SEQUENCE [LARGE SCALE GENOMIC DNA]</scope>
    <source>
        <strain evidence="2 5">COR2-253-APC-1A</strain>
    </source>
</reference>
<dbReference type="OrthoDB" id="242858at2"/>
<dbReference type="SUPFAM" id="SSF54523">
    <property type="entry name" value="Pili subunits"/>
    <property type="match status" value="1"/>
</dbReference>
<protein>
    <submittedName>
        <fullName evidence="2 3">Prepilin-type N-terminal cleavage/methylation domain-containing protein</fullName>
    </submittedName>
</protein>
<keyword evidence="4" id="KW-1185">Reference proteome</keyword>
<organism evidence="3 4">
    <name type="scientific">Victivallis vadensis</name>
    <dbReference type="NCBI Taxonomy" id="172901"/>
    <lineage>
        <taxon>Bacteria</taxon>
        <taxon>Pseudomonadati</taxon>
        <taxon>Lentisphaerota</taxon>
        <taxon>Lentisphaeria</taxon>
        <taxon>Victivallales</taxon>
        <taxon>Victivallaceae</taxon>
        <taxon>Victivallis</taxon>
    </lineage>
</organism>
<evidence type="ECO:0000313" key="3">
    <source>
        <dbReference type="EMBL" id="PVY40287.1"/>
    </source>
</evidence>
<dbReference type="Proteomes" id="UP000576225">
    <property type="component" value="Unassembled WGS sequence"/>
</dbReference>
<dbReference type="PANTHER" id="PTHR30093:SF2">
    <property type="entry name" value="TYPE II SECRETION SYSTEM PROTEIN H"/>
    <property type="match status" value="1"/>
</dbReference>
<dbReference type="NCBIfam" id="TIGR02532">
    <property type="entry name" value="IV_pilin_GFxxxE"/>
    <property type="match status" value="1"/>
</dbReference>
<dbReference type="AlphaFoldDB" id="A0A2U1AVM0"/>
<dbReference type="Gene3D" id="3.30.700.10">
    <property type="entry name" value="Glycoprotein, Type 4 Pilin"/>
    <property type="match status" value="1"/>
</dbReference>
<dbReference type="InterPro" id="IPR012902">
    <property type="entry name" value="N_methyl_site"/>
</dbReference>
<dbReference type="RefSeq" id="WP_116884348.1">
    <property type="nucleotide sequence ID" value="NZ_CABMMC010000147.1"/>
</dbReference>
<dbReference type="Proteomes" id="UP000245959">
    <property type="component" value="Unassembled WGS sequence"/>
</dbReference>
<evidence type="ECO:0000313" key="4">
    <source>
        <dbReference type="Proteomes" id="UP000245959"/>
    </source>
</evidence>
<dbReference type="Pfam" id="PF07963">
    <property type="entry name" value="N_methyl"/>
    <property type="match status" value="1"/>
</dbReference>
<feature type="transmembrane region" description="Helical" evidence="1">
    <location>
        <begin position="12"/>
        <end position="32"/>
    </location>
</feature>
<name>A0A2U1AVM0_9BACT</name>
<dbReference type="InterPro" id="IPR045584">
    <property type="entry name" value="Pilin-like"/>
</dbReference>
<dbReference type="PANTHER" id="PTHR30093">
    <property type="entry name" value="GENERAL SECRETION PATHWAY PROTEIN G"/>
    <property type="match status" value="1"/>
</dbReference>
<sequence>MRPRDLRNFTLIELLVVIAIIAILAGMLLPALNQARDKAKSGGCMSNFKQIGTLVALYTGDHAGYVPAVTFKAPGAQDTSDFSVPFWKLAEAGYYDMKKLEQKTEKTIFFCPATGSEKAAIQDPANWRGEAYTENERGKWVFGSYGVAGFVFGGSIASELSDVSGKAGSVAKIEQYMEPSLKVAFCDSLMSYDGRTCNGRMGNIAFAWWGRSDWLTGNGVPRMSTRHGDRFNVLFLDGHAGSVPRFGSTDDEMKRMFPPAVRNNNGYQALK</sequence>
<accession>A0A2U1AVM0</accession>
<dbReference type="EMBL" id="JABAEW010000004">
    <property type="protein sequence ID" value="NMD85561.1"/>
    <property type="molecule type" value="Genomic_DNA"/>
</dbReference>
<dbReference type="EMBL" id="QEKH01000017">
    <property type="protein sequence ID" value="PVY40287.1"/>
    <property type="molecule type" value="Genomic_DNA"/>
</dbReference>
<comment type="caution">
    <text evidence="3">The sequence shown here is derived from an EMBL/GenBank/DDBJ whole genome shotgun (WGS) entry which is preliminary data.</text>
</comment>
<reference evidence="3 4" key="1">
    <citation type="submission" date="2018-04" db="EMBL/GenBank/DDBJ databases">
        <title>Genomic Encyclopedia of Type Strains, Phase IV (KMG-IV): sequencing the most valuable type-strain genomes for metagenomic binning, comparative biology and taxonomic classification.</title>
        <authorList>
            <person name="Goeker M."/>
        </authorList>
    </citation>
    <scope>NUCLEOTIDE SEQUENCE [LARGE SCALE GENOMIC DNA]</scope>
    <source>
        <strain evidence="3 4">DSM 14823</strain>
    </source>
</reference>
<evidence type="ECO:0000313" key="2">
    <source>
        <dbReference type="EMBL" id="NMD85561.1"/>
    </source>
</evidence>
<keyword evidence="1" id="KW-0472">Membrane</keyword>
<evidence type="ECO:0000313" key="5">
    <source>
        <dbReference type="Proteomes" id="UP000576225"/>
    </source>
</evidence>
<proteinExistence type="predicted"/>
<keyword evidence="1" id="KW-0812">Transmembrane</keyword>
<dbReference type="GeneID" id="78295646"/>
<gene>
    <name evidence="3" type="ORF">C8D82_1176</name>
    <name evidence="2" type="ORF">HF882_03080</name>
</gene>
<evidence type="ECO:0000256" key="1">
    <source>
        <dbReference type="SAM" id="Phobius"/>
    </source>
</evidence>